<dbReference type="Proteomes" id="UP000054359">
    <property type="component" value="Unassembled WGS sequence"/>
</dbReference>
<organism evidence="1 2">
    <name type="scientific">Stegodyphus mimosarum</name>
    <name type="common">African social velvet spider</name>
    <dbReference type="NCBI Taxonomy" id="407821"/>
    <lineage>
        <taxon>Eukaryota</taxon>
        <taxon>Metazoa</taxon>
        <taxon>Ecdysozoa</taxon>
        <taxon>Arthropoda</taxon>
        <taxon>Chelicerata</taxon>
        <taxon>Arachnida</taxon>
        <taxon>Araneae</taxon>
        <taxon>Araneomorphae</taxon>
        <taxon>Entelegynae</taxon>
        <taxon>Eresoidea</taxon>
        <taxon>Eresidae</taxon>
        <taxon>Stegodyphus</taxon>
    </lineage>
</organism>
<reference evidence="1 2" key="1">
    <citation type="submission" date="2013-11" db="EMBL/GenBank/DDBJ databases">
        <title>Genome sequencing of Stegodyphus mimosarum.</title>
        <authorList>
            <person name="Bechsgaard J."/>
        </authorList>
    </citation>
    <scope>NUCLEOTIDE SEQUENCE [LARGE SCALE GENOMIC DNA]</scope>
</reference>
<name>A0A087TPH9_STEMI</name>
<gene>
    <name evidence="1" type="ORF">X975_02440</name>
</gene>
<dbReference type="EMBL" id="KK116184">
    <property type="protein sequence ID" value="KFM67018.1"/>
    <property type="molecule type" value="Genomic_DNA"/>
</dbReference>
<protein>
    <submittedName>
        <fullName evidence="1">Uncharacterized protein</fullName>
    </submittedName>
</protein>
<sequence>MHVGIMRAQASKLPEALDFMAICSLKTQKTTGKTPQRSSWHM</sequence>
<accession>A0A087TPH9</accession>
<evidence type="ECO:0000313" key="2">
    <source>
        <dbReference type="Proteomes" id="UP000054359"/>
    </source>
</evidence>
<keyword evidence="2" id="KW-1185">Reference proteome</keyword>
<dbReference type="AlphaFoldDB" id="A0A087TPH9"/>
<feature type="non-terminal residue" evidence="1">
    <location>
        <position position="42"/>
    </location>
</feature>
<proteinExistence type="predicted"/>
<evidence type="ECO:0000313" key="1">
    <source>
        <dbReference type="EMBL" id="KFM67018.1"/>
    </source>
</evidence>